<feature type="transmembrane region" description="Helical" evidence="6">
    <location>
        <begin position="6"/>
        <end position="28"/>
    </location>
</feature>
<comment type="subcellular location">
    <subcellularLocation>
        <location evidence="1">Cell membrane</location>
        <topology evidence="1">Multi-pass membrane protein</topology>
    </subcellularLocation>
</comment>
<protein>
    <submittedName>
        <fullName evidence="8">DUF4040 domain-containing protein</fullName>
    </submittedName>
</protein>
<evidence type="ECO:0000256" key="6">
    <source>
        <dbReference type="SAM" id="Phobius"/>
    </source>
</evidence>
<dbReference type="GO" id="GO:0005886">
    <property type="term" value="C:plasma membrane"/>
    <property type="evidence" value="ECO:0007669"/>
    <property type="project" value="UniProtKB-SubCell"/>
</dbReference>
<dbReference type="AlphaFoldDB" id="A0A7J3QG34"/>
<accession>A0A7J3QG34</accession>
<keyword evidence="4 6" id="KW-1133">Transmembrane helix</keyword>
<feature type="transmembrane region" description="Helical" evidence="6">
    <location>
        <begin position="35"/>
        <end position="53"/>
    </location>
</feature>
<evidence type="ECO:0000256" key="5">
    <source>
        <dbReference type="ARBA" id="ARBA00023136"/>
    </source>
</evidence>
<evidence type="ECO:0000313" key="8">
    <source>
        <dbReference type="EMBL" id="HGV66821.1"/>
    </source>
</evidence>
<name>A0A7J3QG34_9CREN</name>
<evidence type="ECO:0000256" key="3">
    <source>
        <dbReference type="ARBA" id="ARBA00022692"/>
    </source>
</evidence>
<evidence type="ECO:0000256" key="2">
    <source>
        <dbReference type="ARBA" id="ARBA00022475"/>
    </source>
</evidence>
<feature type="domain" description="MrpA C-terminal/MbhD" evidence="7">
    <location>
        <begin position="20"/>
        <end position="82"/>
    </location>
</feature>
<sequence>MLTLADLVFIMLGISALVSIPATILAIISRDLIKAVIFSALQSTFYALMFYLLMAPDIVFVYIAVSIGFMSMILILLIKKVGRYEKY</sequence>
<feature type="transmembrane region" description="Helical" evidence="6">
    <location>
        <begin position="59"/>
        <end position="78"/>
    </location>
</feature>
<keyword evidence="3 6" id="KW-0812">Transmembrane</keyword>
<evidence type="ECO:0000256" key="4">
    <source>
        <dbReference type="ARBA" id="ARBA00022989"/>
    </source>
</evidence>
<evidence type="ECO:0000259" key="7">
    <source>
        <dbReference type="Pfam" id="PF13244"/>
    </source>
</evidence>
<gene>
    <name evidence="8" type="ORF">ENV02_03275</name>
</gene>
<dbReference type="EMBL" id="DTET01000163">
    <property type="protein sequence ID" value="HGV66821.1"/>
    <property type="molecule type" value="Genomic_DNA"/>
</dbReference>
<keyword evidence="5 6" id="KW-0472">Membrane</keyword>
<keyword evidence="2" id="KW-1003">Cell membrane</keyword>
<reference evidence="8" key="1">
    <citation type="journal article" date="2020" name="mSystems">
        <title>Genome- and Community-Level Interaction Insights into Carbon Utilization and Element Cycling Functions of Hydrothermarchaeota in Hydrothermal Sediment.</title>
        <authorList>
            <person name="Zhou Z."/>
            <person name="Liu Y."/>
            <person name="Xu W."/>
            <person name="Pan J."/>
            <person name="Luo Z.H."/>
            <person name="Li M."/>
        </authorList>
    </citation>
    <scope>NUCLEOTIDE SEQUENCE [LARGE SCALE GENOMIC DNA]</scope>
    <source>
        <strain evidence="8">SpSt-721</strain>
    </source>
</reference>
<evidence type="ECO:0000256" key="1">
    <source>
        <dbReference type="ARBA" id="ARBA00004651"/>
    </source>
</evidence>
<comment type="caution">
    <text evidence="8">The sequence shown here is derived from an EMBL/GenBank/DDBJ whole genome shotgun (WGS) entry which is preliminary data.</text>
</comment>
<dbReference type="Pfam" id="PF13244">
    <property type="entry name" value="MbhD"/>
    <property type="match status" value="1"/>
</dbReference>
<proteinExistence type="predicted"/>
<dbReference type="InterPro" id="IPR025383">
    <property type="entry name" value="MrpA_C/MbhD"/>
</dbReference>
<organism evidence="8">
    <name type="scientific">Ignisphaera aggregans</name>
    <dbReference type="NCBI Taxonomy" id="334771"/>
    <lineage>
        <taxon>Archaea</taxon>
        <taxon>Thermoproteota</taxon>
        <taxon>Thermoprotei</taxon>
        <taxon>Desulfurococcales</taxon>
        <taxon>Desulfurococcaceae</taxon>
        <taxon>Ignisphaera</taxon>
    </lineage>
</organism>